<dbReference type="RefSeq" id="WP_024752283.1">
    <property type="nucleotide sequence ID" value="NZ_CDNC01000049.1"/>
</dbReference>
<dbReference type="PANTHER" id="PTHR13748:SF62">
    <property type="entry name" value="COBW DOMAIN-CONTAINING PROTEIN"/>
    <property type="match status" value="1"/>
</dbReference>
<dbReference type="Proteomes" id="UP000323594">
    <property type="component" value="Chromosome"/>
</dbReference>
<reference evidence="5 7" key="3">
    <citation type="submission" date="2019-08" db="EMBL/GenBank/DDBJ databases">
        <authorList>
            <person name="Kuhnert P."/>
        </authorList>
    </citation>
    <scope>NUCLEOTIDE SEQUENCE [LARGE SCALE GENOMIC DNA]</scope>
    <source>
        <strain evidence="5 7">B36.5</strain>
    </source>
</reference>
<evidence type="ECO:0000256" key="1">
    <source>
        <dbReference type="ARBA" id="ARBA00045658"/>
    </source>
</evidence>
<feature type="domain" description="CobW/HypB/UreG nucleotide-binding" evidence="2">
    <location>
        <begin position="3"/>
        <end position="175"/>
    </location>
</feature>
<evidence type="ECO:0000313" key="6">
    <source>
        <dbReference type="Proteomes" id="UP000042527"/>
    </source>
</evidence>
<organism evidence="4 6">
    <name type="scientific">Treponema phagedenis</name>
    <dbReference type="NCBI Taxonomy" id="162"/>
    <lineage>
        <taxon>Bacteria</taxon>
        <taxon>Pseudomonadati</taxon>
        <taxon>Spirochaetota</taxon>
        <taxon>Spirochaetia</taxon>
        <taxon>Spirochaetales</taxon>
        <taxon>Treponemataceae</taxon>
        <taxon>Treponema</taxon>
    </lineage>
</organism>
<name>A0A0B7GWV0_TREPH</name>
<reference evidence="4" key="1">
    <citation type="submission" date="2015-01" db="EMBL/GenBank/DDBJ databases">
        <authorList>
            <person name="Xiang T."/>
            <person name="Song Y."/>
            <person name="Huang L."/>
            <person name="Wang B."/>
            <person name="Wu P."/>
        </authorList>
    </citation>
    <scope>NUCLEOTIDE SEQUENCE [LARGE SCALE GENOMIC DNA]</scope>
    <source>
        <strain evidence="4">V1</strain>
    </source>
</reference>
<dbReference type="Proteomes" id="UP000042527">
    <property type="component" value="Unassembled WGS sequence"/>
</dbReference>
<sequence length="296" mass="33308">MKIFIVSGFLGAGKTTFIQALSEKTKKQFVIMENEYGETGIDGSLLEKDRLKVWELTEGCICCSLKSDFASSILTIANSLNPEYLIVEPTGVGMLSAVINNIRKIEYEHIQVLAPVTIVDIHCMEEYLKTFGDFYKDQIRNASQIILSKTEEAAPEELIGLRAVLHNLNPQAPIIDSYKSQPIEWWDALLASSDDRAKKLIFDEGNQIPDLENVGITDIRIESIEGLVARLSALMQNRFGTVYRVKGYAPINGQWARFDVVDKQYKIETCHAMDEAKAIVIGKNLQKDSLKILFRE</sequence>
<dbReference type="Gene3D" id="3.40.50.300">
    <property type="entry name" value="P-loop containing nucleotide triphosphate hydrolases"/>
    <property type="match status" value="1"/>
</dbReference>
<proteinExistence type="predicted"/>
<protein>
    <submittedName>
        <fullName evidence="4">CobW/P47K family protein</fullName>
    </submittedName>
    <submittedName>
        <fullName evidence="5">GTP-binding protein</fullName>
    </submittedName>
</protein>
<evidence type="ECO:0000313" key="5">
    <source>
        <dbReference type="EMBL" id="QEJ97531.1"/>
    </source>
</evidence>
<dbReference type="CDD" id="cd03112">
    <property type="entry name" value="CobW-like"/>
    <property type="match status" value="1"/>
</dbReference>
<dbReference type="Pfam" id="PF07683">
    <property type="entry name" value="CobW_C"/>
    <property type="match status" value="1"/>
</dbReference>
<dbReference type="SUPFAM" id="SSF52540">
    <property type="entry name" value="P-loop containing nucleoside triphosphate hydrolases"/>
    <property type="match status" value="1"/>
</dbReference>
<keyword evidence="6" id="KW-1185">Reference proteome</keyword>
<dbReference type="InterPro" id="IPR027417">
    <property type="entry name" value="P-loop_NTPase"/>
</dbReference>
<dbReference type="EMBL" id="CDNC01000049">
    <property type="protein sequence ID" value="CEM63164.1"/>
    <property type="molecule type" value="Genomic_DNA"/>
</dbReference>
<feature type="domain" description="CobW C-terminal" evidence="3">
    <location>
        <begin position="229"/>
        <end position="294"/>
    </location>
</feature>
<evidence type="ECO:0000313" key="4">
    <source>
        <dbReference type="EMBL" id="CEM63164.1"/>
    </source>
</evidence>
<dbReference type="GO" id="GO:0005737">
    <property type="term" value="C:cytoplasm"/>
    <property type="evidence" value="ECO:0007669"/>
    <property type="project" value="TreeGrafter"/>
</dbReference>
<accession>A0A0B7GWV0</accession>
<dbReference type="PANTHER" id="PTHR13748">
    <property type="entry name" value="COBW-RELATED"/>
    <property type="match status" value="1"/>
</dbReference>
<dbReference type="EMBL" id="CP042817">
    <property type="protein sequence ID" value="QEJ97531.1"/>
    <property type="molecule type" value="Genomic_DNA"/>
</dbReference>
<dbReference type="InterPro" id="IPR011629">
    <property type="entry name" value="CobW-like_C"/>
</dbReference>
<comment type="function">
    <text evidence="1">Zinc chaperone that directly transfers zinc cofactor to target proteins, thereby activating them. Zinc is transferred from the CXCC motif in the GTPase domain to the zinc binding site in target proteins in a process requiring GTP hydrolysis.</text>
</comment>
<dbReference type="GeneID" id="57752475"/>
<evidence type="ECO:0000259" key="2">
    <source>
        <dbReference type="Pfam" id="PF02492"/>
    </source>
</evidence>
<dbReference type="InterPro" id="IPR003495">
    <property type="entry name" value="CobW/HypB/UreG_nucleotide-bd"/>
</dbReference>
<dbReference type="Pfam" id="PF02492">
    <property type="entry name" value="cobW"/>
    <property type="match status" value="1"/>
</dbReference>
<dbReference type="AlphaFoldDB" id="A0A0B7GWV0"/>
<reference evidence="6" key="2">
    <citation type="submission" date="2015-01" db="EMBL/GenBank/DDBJ databases">
        <authorList>
            <person name="Manzoor Shahid"/>
            <person name="Zubair Saima"/>
        </authorList>
    </citation>
    <scope>NUCLEOTIDE SEQUENCE [LARGE SCALE GENOMIC DNA]</scope>
    <source>
        <strain evidence="6">V1</strain>
    </source>
</reference>
<evidence type="ECO:0000259" key="3">
    <source>
        <dbReference type="Pfam" id="PF07683"/>
    </source>
</evidence>
<gene>
    <name evidence="5" type="ORF">FUT82_05620</name>
    <name evidence="4" type="ORF">TPHV1_70027</name>
</gene>
<evidence type="ECO:0000313" key="7">
    <source>
        <dbReference type="Proteomes" id="UP000323594"/>
    </source>
</evidence>
<dbReference type="OrthoDB" id="9808822at2"/>
<dbReference type="InterPro" id="IPR051316">
    <property type="entry name" value="Zinc-reg_GTPase_activator"/>
</dbReference>